<dbReference type="FunFam" id="2.60.40.10:FF:000016">
    <property type="entry name" value="Fibroblast growth factor receptor"/>
    <property type="match status" value="1"/>
</dbReference>
<evidence type="ECO:0000313" key="14">
    <source>
        <dbReference type="EMBL" id="RMX37458.1"/>
    </source>
</evidence>
<dbReference type="InterPro" id="IPR007110">
    <property type="entry name" value="Ig-like_dom"/>
</dbReference>
<keyword evidence="5 12" id="KW-1133">Transmembrane helix</keyword>
<dbReference type="SUPFAM" id="SSF48726">
    <property type="entry name" value="Immunoglobulin"/>
    <property type="match status" value="2"/>
</dbReference>
<gene>
    <name evidence="14" type="ORF">pdam_00011692</name>
</gene>
<dbReference type="STRING" id="46731.A0A3M6T840"/>
<dbReference type="Pfam" id="PF13927">
    <property type="entry name" value="Ig_3"/>
    <property type="match status" value="1"/>
</dbReference>
<evidence type="ECO:0000259" key="13">
    <source>
        <dbReference type="PROSITE" id="PS50835"/>
    </source>
</evidence>
<evidence type="ECO:0000256" key="7">
    <source>
        <dbReference type="ARBA" id="ARBA00023157"/>
    </source>
</evidence>
<evidence type="ECO:0000256" key="10">
    <source>
        <dbReference type="ARBA" id="ARBA00023319"/>
    </source>
</evidence>
<organism evidence="14 15">
    <name type="scientific">Pocillopora damicornis</name>
    <name type="common">Cauliflower coral</name>
    <name type="synonym">Millepora damicornis</name>
    <dbReference type="NCBI Taxonomy" id="46731"/>
    <lineage>
        <taxon>Eukaryota</taxon>
        <taxon>Metazoa</taxon>
        <taxon>Cnidaria</taxon>
        <taxon>Anthozoa</taxon>
        <taxon>Hexacorallia</taxon>
        <taxon>Scleractinia</taxon>
        <taxon>Astrocoeniina</taxon>
        <taxon>Pocilloporidae</taxon>
        <taxon>Pocillopora</taxon>
    </lineage>
</organism>
<dbReference type="InterPro" id="IPR036179">
    <property type="entry name" value="Ig-like_dom_sf"/>
</dbReference>
<dbReference type="Proteomes" id="UP000275408">
    <property type="component" value="Unassembled WGS sequence"/>
</dbReference>
<dbReference type="InterPro" id="IPR013098">
    <property type="entry name" value="Ig_I-set"/>
</dbReference>
<dbReference type="InterPro" id="IPR003599">
    <property type="entry name" value="Ig_sub"/>
</dbReference>
<evidence type="ECO:0000256" key="11">
    <source>
        <dbReference type="SAM" id="MobiDB-lite"/>
    </source>
</evidence>
<dbReference type="PROSITE" id="PS50835">
    <property type="entry name" value="IG_LIKE"/>
    <property type="match status" value="2"/>
</dbReference>
<protein>
    <recommendedName>
        <fullName evidence="13">Ig-like domain-containing protein</fullName>
    </recommendedName>
</protein>
<sequence>MTLKSSLSFLGLQKTIIRSVMHCHRLHQYESRATLFYRDISTEQDHCASTGSNGLIYKGQPTSSPSSASPRFVDSIRMQQTFIAWPARHSVRLKCKASGSSPLRFQWLKDGDPSIHRRLQPRLKTNMWYLKLKDLLPLDSGKYTCIVSNTYGSINHTYTLRVVEKSRTKPILKCGFPRNTSAELGQNASMTCIVLISGTLPDFRWLRWNTIPSTFPDSLDFENGSYTLVNPRQYQTVHVGGKYGVKVNIWNVQPNDLGLYTCYVSNHLGSDYMSAFLTEEKDRRKESEVTTGKPEEKDFANHENTGSPPLRGTNATEEIPPAKQAVTRSREAKIPLSVFIGVLSTWAVITTIALLWCHLYHKKIRAAKTGVEF</sequence>
<dbReference type="PANTHER" id="PTHR19890">
    <property type="entry name" value="FIBROBLAST GROWTH FACTOR RECEPTOR"/>
    <property type="match status" value="1"/>
</dbReference>
<evidence type="ECO:0000256" key="5">
    <source>
        <dbReference type="ARBA" id="ARBA00022989"/>
    </source>
</evidence>
<dbReference type="InterPro" id="IPR003598">
    <property type="entry name" value="Ig_sub2"/>
</dbReference>
<feature type="domain" description="Ig-like" evidence="13">
    <location>
        <begin position="70"/>
        <end position="161"/>
    </location>
</feature>
<comment type="caution">
    <text evidence="14">The sequence shown here is derived from an EMBL/GenBank/DDBJ whole genome shotgun (WGS) entry which is preliminary data.</text>
</comment>
<dbReference type="InterPro" id="IPR052615">
    <property type="entry name" value="FGFRL"/>
</dbReference>
<proteinExistence type="predicted"/>
<keyword evidence="3" id="KW-0732">Signal</keyword>
<dbReference type="InterPro" id="IPR013783">
    <property type="entry name" value="Ig-like_fold"/>
</dbReference>
<evidence type="ECO:0000256" key="3">
    <source>
        <dbReference type="ARBA" id="ARBA00022729"/>
    </source>
</evidence>
<dbReference type="Pfam" id="PF07679">
    <property type="entry name" value="I-set"/>
    <property type="match status" value="1"/>
</dbReference>
<reference evidence="14 15" key="1">
    <citation type="journal article" date="2018" name="Sci. Rep.">
        <title>Comparative analysis of the Pocillopora damicornis genome highlights role of immune system in coral evolution.</title>
        <authorList>
            <person name="Cunning R."/>
            <person name="Bay R.A."/>
            <person name="Gillette P."/>
            <person name="Baker A.C."/>
            <person name="Traylor-Knowles N."/>
        </authorList>
    </citation>
    <scope>NUCLEOTIDE SEQUENCE [LARGE SCALE GENOMIC DNA]</scope>
    <source>
        <strain evidence="14">RSMAS</strain>
        <tissue evidence="14">Whole animal</tissue>
    </source>
</reference>
<evidence type="ECO:0000256" key="9">
    <source>
        <dbReference type="ARBA" id="ARBA00023180"/>
    </source>
</evidence>
<feature type="transmembrane region" description="Helical" evidence="12">
    <location>
        <begin position="336"/>
        <end position="359"/>
    </location>
</feature>
<dbReference type="SMART" id="SM00409">
    <property type="entry name" value="IG"/>
    <property type="match status" value="2"/>
</dbReference>
<keyword evidence="9" id="KW-0325">Glycoprotein</keyword>
<dbReference type="SMART" id="SM00408">
    <property type="entry name" value="IGc2"/>
    <property type="match status" value="2"/>
</dbReference>
<evidence type="ECO:0000313" key="15">
    <source>
        <dbReference type="Proteomes" id="UP000275408"/>
    </source>
</evidence>
<keyword evidence="7" id="KW-1015">Disulfide bond</keyword>
<dbReference type="EMBL" id="RCHS01004116">
    <property type="protein sequence ID" value="RMX37458.1"/>
    <property type="molecule type" value="Genomic_DNA"/>
</dbReference>
<keyword evidence="8" id="KW-0675">Receptor</keyword>
<dbReference type="PANTHER" id="PTHR19890:SF10">
    <property type="entry name" value="FIBROBLAST GROWTH FACTOR RECEPTOR-LIKE 1"/>
    <property type="match status" value="1"/>
</dbReference>
<evidence type="ECO:0000256" key="1">
    <source>
        <dbReference type="ARBA" id="ARBA00004167"/>
    </source>
</evidence>
<evidence type="ECO:0000256" key="4">
    <source>
        <dbReference type="ARBA" id="ARBA00022737"/>
    </source>
</evidence>
<dbReference type="OrthoDB" id="6019866at2759"/>
<dbReference type="GO" id="GO:0016020">
    <property type="term" value="C:membrane"/>
    <property type="evidence" value="ECO:0007669"/>
    <property type="project" value="UniProtKB-SubCell"/>
</dbReference>
<dbReference type="AlphaFoldDB" id="A0A3M6T840"/>
<keyword evidence="4" id="KW-0677">Repeat</keyword>
<evidence type="ECO:0000256" key="8">
    <source>
        <dbReference type="ARBA" id="ARBA00023170"/>
    </source>
</evidence>
<keyword evidence="2 12" id="KW-0812">Transmembrane</keyword>
<evidence type="ECO:0000256" key="2">
    <source>
        <dbReference type="ARBA" id="ARBA00022692"/>
    </source>
</evidence>
<feature type="domain" description="Ig-like" evidence="13">
    <location>
        <begin position="170"/>
        <end position="278"/>
    </location>
</feature>
<feature type="region of interest" description="Disordered" evidence="11">
    <location>
        <begin position="283"/>
        <end position="326"/>
    </location>
</feature>
<evidence type="ECO:0000256" key="6">
    <source>
        <dbReference type="ARBA" id="ARBA00023136"/>
    </source>
</evidence>
<keyword evidence="10" id="KW-0393">Immunoglobulin domain</keyword>
<keyword evidence="6 12" id="KW-0472">Membrane</keyword>
<evidence type="ECO:0000256" key="12">
    <source>
        <dbReference type="SAM" id="Phobius"/>
    </source>
</evidence>
<comment type="subcellular location">
    <subcellularLocation>
        <location evidence="1">Membrane</location>
        <topology evidence="1">Single-pass membrane protein</topology>
    </subcellularLocation>
</comment>
<name>A0A3M6T840_POCDA</name>
<feature type="compositionally biased region" description="Basic and acidic residues" evidence="11">
    <location>
        <begin position="283"/>
        <end position="301"/>
    </location>
</feature>
<accession>A0A3M6T840</accession>
<keyword evidence="15" id="KW-1185">Reference proteome</keyword>
<dbReference type="Gene3D" id="2.60.40.10">
    <property type="entry name" value="Immunoglobulins"/>
    <property type="match status" value="2"/>
</dbReference>